<name>A0A4R2GKL2_9BACT</name>
<protein>
    <submittedName>
        <fullName evidence="2">Uncharacterized protein</fullName>
    </submittedName>
</protein>
<keyword evidence="1" id="KW-1133">Transmembrane helix</keyword>
<comment type="caution">
    <text evidence="2">The sequence shown here is derived from an EMBL/GenBank/DDBJ whole genome shotgun (WGS) entry which is preliminary data.</text>
</comment>
<keyword evidence="3" id="KW-1185">Reference proteome</keyword>
<accession>A0A4R2GKL2</accession>
<keyword evidence="1" id="KW-0472">Membrane</keyword>
<dbReference type="EMBL" id="SLWK01000003">
    <property type="protein sequence ID" value="TCO09393.1"/>
    <property type="molecule type" value="Genomic_DNA"/>
</dbReference>
<feature type="transmembrane region" description="Helical" evidence="1">
    <location>
        <begin position="46"/>
        <end position="66"/>
    </location>
</feature>
<evidence type="ECO:0000313" key="2">
    <source>
        <dbReference type="EMBL" id="TCO09393.1"/>
    </source>
</evidence>
<sequence>MLCSTLLCALTVTYMKCWGLRCASLSAVTEVGAGQKGSSNHLNPNILYMMLAFVINLQWGLLIRYYRIDSLSQ</sequence>
<gene>
    <name evidence="2" type="ORF">EV194_103306</name>
</gene>
<proteinExistence type="predicted"/>
<keyword evidence="1" id="KW-0812">Transmembrane</keyword>
<organism evidence="2 3">
    <name type="scientific">Natronoflexus pectinivorans</name>
    <dbReference type="NCBI Taxonomy" id="682526"/>
    <lineage>
        <taxon>Bacteria</taxon>
        <taxon>Pseudomonadati</taxon>
        <taxon>Bacteroidota</taxon>
        <taxon>Bacteroidia</taxon>
        <taxon>Marinilabiliales</taxon>
        <taxon>Marinilabiliaceae</taxon>
        <taxon>Natronoflexus</taxon>
    </lineage>
</organism>
<dbReference type="AlphaFoldDB" id="A0A4R2GKL2"/>
<reference evidence="2 3" key="1">
    <citation type="submission" date="2019-03" db="EMBL/GenBank/DDBJ databases">
        <title>Genomic Encyclopedia of Type Strains, Phase IV (KMG-IV): sequencing the most valuable type-strain genomes for metagenomic binning, comparative biology and taxonomic classification.</title>
        <authorList>
            <person name="Goeker M."/>
        </authorList>
    </citation>
    <scope>NUCLEOTIDE SEQUENCE [LARGE SCALE GENOMIC DNA]</scope>
    <source>
        <strain evidence="2 3">DSM 24179</strain>
    </source>
</reference>
<dbReference type="Proteomes" id="UP000295221">
    <property type="component" value="Unassembled WGS sequence"/>
</dbReference>
<evidence type="ECO:0000313" key="3">
    <source>
        <dbReference type="Proteomes" id="UP000295221"/>
    </source>
</evidence>
<evidence type="ECO:0000256" key="1">
    <source>
        <dbReference type="SAM" id="Phobius"/>
    </source>
</evidence>